<dbReference type="Gene3D" id="3.40.630.190">
    <property type="entry name" value="LCP protein"/>
    <property type="match status" value="1"/>
</dbReference>
<dbReference type="Pfam" id="PF03816">
    <property type="entry name" value="LytR_cpsA_psr"/>
    <property type="match status" value="1"/>
</dbReference>
<reference evidence="3 4" key="1">
    <citation type="submission" date="2020-03" db="EMBL/GenBank/DDBJ databases">
        <title>Vagococcus sp. nov., isolated from beetles.</title>
        <authorList>
            <person name="Hyun D.-W."/>
            <person name="Bae J.-W."/>
        </authorList>
    </citation>
    <scope>NUCLEOTIDE SEQUENCE [LARGE SCALE GENOMIC DNA]</scope>
    <source>
        <strain evidence="3 4">HDW17A</strain>
    </source>
</reference>
<dbReference type="KEGG" id="vah:G7081_00340"/>
<accession>A0A6G8APU5</accession>
<protein>
    <submittedName>
        <fullName evidence="3">Transcriptional regulator</fullName>
    </submittedName>
</protein>
<name>A0A6G8APU5_9ENTE</name>
<gene>
    <name evidence="3" type="ORF">G7081_00340</name>
</gene>
<evidence type="ECO:0000259" key="2">
    <source>
        <dbReference type="Pfam" id="PF03816"/>
    </source>
</evidence>
<keyword evidence="4" id="KW-1185">Reference proteome</keyword>
<dbReference type="EMBL" id="CP049886">
    <property type="protein sequence ID" value="QIL46962.1"/>
    <property type="molecule type" value="Genomic_DNA"/>
</dbReference>
<dbReference type="InterPro" id="IPR004474">
    <property type="entry name" value="LytR_CpsA_psr"/>
</dbReference>
<evidence type="ECO:0000313" key="3">
    <source>
        <dbReference type="EMBL" id="QIL46962.1"/>
    </source>
</evidence>
<dbReference type="AlphaFoldDB" id="A0A6G8APU5"/>
<dbReference type="PANTHER" id="PTHR33392">
    <property type="entry name" value="POLYISOPRENYL-TEICHOIC ACID--PEPTIDOGLYCAN TEICHOIC ACID TRANSFERASE TAGU"/>
    <property type="match status" value="1"/>
</dbReference>
<sequence>MLTLVGIVAVGAVAAGGFGGKVYMDLKGMAGSIQEKVERETSGKRNGKVDLNGKQSFTMLLLGIDTGDLGRVEQGRSDTMIVATVNPKEDKTTLTSIPRDTYTEIMGYNGNQKDKINHAYAYGGAGMSMDTVENLLNVPIDFYVSINMEGLKELVDAVGGVTLNNTLEFTQDGHYFPVGQITLGGEEALAYSRMRHEDPNGDYGRQERQRLVITSIVKSAMNVSTITNYKDILDSLSANMKTDLSWDQLLKIQKNYSSSLGNTIQDNLKGEGQMLNGVSYQVVSDEEVQRVSTAINNQLN</sequence>
<feature type="domain" description="Cell envelope-related transcriptional attenuator" evidence="2">
    <location>
        <begin position="76"/>
        <end position="220"/>
    </location>
</feature>
<organism evidence="3 4">
    <name type="scientific">Vagococcus coleopterorum</name>
    <dbReference type="NCBI Taxonomy" id="2714946"/>
    <lineage>
        <taxon>Bacteria</taxon>
        <taxon>Bacillati</taxon>
        <taxon>Bacillota</taxon>
        <taxon>Bacilli</taxon>
        <taxon>Lactobacillales</taxon>
        <taxon>Enterococcaceae</taxon>
        <taxon>Vagococcus</taxon>
    </lineage>
</organism>
<comment type="similarity">
    <text evidence="1">Belongs to the LytR/CpsA/Psr (LCP) family.</text>
</comment>
<dbReference type="PANTHER" id="PTHR33392:SF6">
    <property type="entry name" value="POLYISOPRENYL-TEICHOIC ACID--PEPTIDOGLYCAN TEICHOIC ACID TRANSFERASE TAGU"/>
    <property type="match status" value="1"/>
</dbReference>
<dbReference type="Proteomes" id="UP000500890">
    <property type="component" value="Chromosome"/>
</dbReference>
<evidence type="ECO:0000256" key="1">
    <source>
        <dbReference type="ARBA" id="ARBA00006068"/>
    </source>
</evidence>
<dbReference type="InterPro" id="IPR050922">
    <property type="entry name" value="LytR/CpsA/Psr_CW_biosynth"/>
</dbReference>
<proteinExistence type="inferred from homology"/>
<dbReference type="NCBIfam" id="TIGR00350">
    <property type="entry name" value="lytR_cpsA_psr"/>
    <property type="match status" value="1"/>
</dbReference>
<evidence type="ECO:0000313" key="4">
    <source>
        <dbReference type="Proteomes" id="UP000500890"/>
    </source>
</evidence>
<dbReference type="RefSeq" id="WP_166008348.1">
    <property type="nucleotide sequence ID" value="NZ_CP049886.1"/>
</dbReference>